<evidence type="ECO:0000259" key="9">
    <source>
        <dbReference type="Pfam" id="PF20655"/>
    </source>
</evidence>
<dbReference type="RefSeq" id="XP_056551665.1">
    <property type="nucleotide sequence ID" value="XM_056702665.1"/>
</dbReference>
<dbReference type="InterPro" id="IPR048319">
    <property type="entry name" value="Vps52_CC"/>
</dbReference>
<dbReference type="AlphaFoldDB" id="A0A9W9RS57"/>
<dbReference type="GeneID" id="81441844"/>
<comment type="caution">
    <text evidence="10">The sequence shown here is derived from an EMBL/GenBank/DDBJ whole genome shotgun (WGS) entry which is preliminary data.</text>
</comment>
<keyword evidence="11" id="KW-1185">Reference proteome</keyword>
<evidence type="ECO:0000256" key="4">
    <source>
        <dbReference type="ARBA" id="ARBA00022927"/>
    </source>
</evidence>
<reference evidence="10" key="1">
    <citation type="submission" date="2022-11" db="EMBL/GenBank/DDBJ databases">
        <authorList>
            <person name="Petersen C."/>
        </authorList>
    </citation>
    <scope>NUCLEOTIDE SEQUENCE</scope>
    <source>
        <strain evidence="10">IBT 29864</strain>
    </source>
</reference>
<feature type="region of interest" description="Disordered" evidence="6">
    <location>
        <begin position="1"/>
        <end position="88"/>
    </location>
</feature>
<dbReference type="Pfam" id="PF04129">
    <property type="entry name" value="Vps52_CC"/>
    <property type="match status" value="1"/>
</dbReference>
<keyword evidence="5" id="KW-0333">Golgi apparatus</keyword>
<dbReference type="OrthoDB" id="19482at2759"/>
<dbReference type="GO" id="GO:0000938">
    <property type="term" value="C:GARP complex"/>
    <property type="evidence" value="ECO:0007669"/>
    <property type="project" value="TreeGrafter"/>
</dbReference>
<dbReference type="InterPro" id="IPR036188">
    <property type="entry name" value="FAD/NAD-bd_sf"/>
</dbReference>
<name>A0A9W9RS57_9EURO</name>
<accession>A0A9W9RS57</accession>
<reference evidence="10" key="2">
    <citation type="journal article" date="2023" name="IMA Fungus">
        <title>Comparative genomic study of the Penicillium genus elucidates a diverse pangenome and 15 lateral gene transfer events.</title>
        <authorList>
            <person name="Petersen C."/>
            <person name="Sorensen T."/>
            <person name="Nielsen M.R."/>
            <person name="Sondergaard T.E."/>
            <person name="Sorensen J.L."/>
            <person name="Fitzpatrick D.A."/>
            <person name="Frisvad J.C."/>
            <person name="Nielsen K.L."/>
        </authorList>
    </citation>
    <scope>NUCLEOTIDE SEQUENCE</scope>
    <source>
        <strain evidence="10">IBT 29864</strain>
    </source>
</reference>
<evidence type="ECO:0000259" key="7">
    <source>
        <dbReference type="Pfam" id="PF01266"/>
    </source>
</evidence>
<evidence type="ECO:0000256" key="1">
    <source>
        <dbReference type="ARBA" id="ARBA00004601"/>
    </source>
</evidence>
<feature type="compositionally biased region" description="Polar residues" evidence="6">
    <location>
        <begin position="7"/>
        <end position="30"/>
    </location>
</feature>
<feature type="domain" description="FAD dependent oxidoreductase" evidence="7">
    <location>
        <begin position="745"/>
        <end position="1108"/>
    </location>
</feature>
<dbReference type="Pfam" id="PF20655">
    <property type="entry name" value="Vps52_C"/>
    <property type="match status" value="1"/>
</dbReference>
<dbReference type="SUPFAM" id="SSF51905">
    <property type="entry name" value="FAD/NAD(P)-binding domain"/>
    <property type="match status" value="1"/>
</dbReference>
<keyword evidence="4" id="KW-0653">Protein transport</keyword>
<evidence type="ECO:0000313" key="10">
    <source>
        <dbReference type="EMBL" id="KAJ5364039.1"/>
    </source>
</evidence>
<evidence type="ECO:0000256" key="2">
    <source>
        <dbReference type="ARBA" id="ARBA00008180"/>
    </source>
</evidence>
<evidence type="ECO:0008006" key="12">
    <source>
        <dbReference type="Google" id="ProtNLM"/>
    </source>
</evidence>
<feature type="compositionally biased region" description="Low complexity" evidence="6">
    <location>
        <begin position="41"/>
        <end position="61"/>
    </location>
</feature>
<dbReference type="GO" id="GO:0042147">
    <property type="term" value="P:retrograde transport, endosome to Golgi"/>
    <property type="evidence" value="ECO:0007669"/>
    <property type="project" value="TreeGrafter"/>
</dbReference>
<dbReference type="GO" id="GO:0032456">
    <property type="term" value="P:endocytic recycling"/>
    <property type="evidence" value="ECO:0007669"/>
    <property type="project" value="TreeGrafter"/>
</dbReference>
<gene>
    <name evidence="10" type="ORF">N7496_009752</name>
</gene>
<dbReference type="Proteomes" id="UP001147782">
    <property type="component" value="Unassembled WGS sequence"/>
</dbReference>
<dbReference type="GO" id="GO:0005829">
    <property type="term" value="C:cytosol"/>
    <property type="evidence" value="ECO:0007669"/>
    <property type="project" value="GOC"/>
</dbReference>
<keyword evidence="3" id="KW-0813">Transport</keyword>
<dbReference type="PANTHER" id="PTHR14190:SF7">
    <property type="entry name" value="VACUOLAR PROTEIN SORTING-ASSOCIATED PROTEIN 52 HOMOLOG"/>
    <property type="match status" value="1"/>
</dbReference>
<sequence length="1115" mass="122171">MWRDRISGQSTPSSVNRAPSIPRRSSSQLSRGPYSNRPGATSKTSSTPLLLTPSDSTTSLSGVGREPNGTGLRQTSGQRPRPATVEDPIEVLNAIIGISESGKGDSKSPNQPESKPSELIETIEFDGLSLEEFVAKADVAAPTRRTKRSEVNAQTVKQFEQERDKFQDLHTSITGCDDVSKSVELYLNDFQTELGAVSAEIETLQTRSTQLNAMLENRRNVERLLGPAVEEISISPKTVRTIVEGPMDENWVRALNEMDARTTSIEAKASSSNGFKAIEDVRPLLVDVKNKAIERIRDYLVSQIRAMRSPNINSQIIQQQRLVKFKDLYTYLSKAHPALAGEIAQAYINTMRWYYTSNFTRYLQALEKIKVYPSDRNEVLGGDPSAHRTGNILPGGRAGSAAHDPFSLGRRIDILRNTNQQALSSYLAEQDNAYHGIEVPFRNFNVALVDNVSAEYSFLTEFFSPFTFHEISRKVVEIFQAVFTLGQNLTKKLIDNTTDSLGVLICVRLNQHSAFDLQRRKVPVADSYINGINMHLWPRFQMIMDLHGESLKRAGSNTGRSAVSALSLAGGDDLKQSSAPHFLTQRFGQLLHGILVLSSDAGDDEPVANSLARLRSEFDTLLAKLSRNGTDAKRRERFLFNNYSLILTIISDTKGKLATEQRQHLDEMLKNCSKRGARDRRDPRPRGLRLIASSIAQLNCYNSPIAPARDVGAQDCTKIPCIAPLLFKCASSPRRLHPCADLAKVIGAGVVGLSVARQLAAREGTSTILLERHDAPGTETSSRNSEVIHAGLYYPADSLKTKLCIRGRNLLYELCSKHAIPHRNTKKWIVAQTPEQWEAALRVHTHAQALGDAPTRLVGAAEAATREPDVKANAGIVESETTGIVDSHSLMTYLHGDFEDRGGDCAFKTRVTGVEPVVGGGYKITAVSGEDGSETSFTAETVINSAGHGACAINNLLLPSERHQVPHYAKGTYFSYSASRPRTSVLVYPVTMPGHGGLGTHLTLDMGGRIRFGPDVEWVDDPNDLQPSNARLEQAIPEILSYMPGVDPSAIALDYCGIRPKLGRGGAVNIGQGFQDFIIQEEEGFPGFVNLLGIESPGLTSCLAIGEMADGILYR</sequence>
<evidence type="ECO:0000259" key="8">
    <source>
        <dbReference type="Pfam" id="PF04129"/>
    </source>
</evidence>
<proteinExistence type="inferred from homology"/>
<evidence type="ECO:0000256" key="5">
    <source>
        <dbReference type="ARBA" id="ARBA00023034"/>
    </source>
</evidence>
<dbReference type="Gene3D" id="3.30.9.10">
    <property type="entry name" value="D-Amino Acid Oxidase, subunit A, domain 2"/>
    <property type="match status" value="1"/>
</dbReference>
<feature type="region of interest" description="Disordered" evidence="6">
    <location>
        <begin position="98"/>
        <end position="117"/>
    </location>
</feature>
<dbReference type="InterPro" id="IPR007258">
    <property type="entry name" value="Vps52"/>
</dbReference>
<protein>
    <recommendedName>
        <fullName evidence="12">FAD dependent oxidoreductase domain-containing protein</fullName>
    </recommendedName>
</protein>
<dbReference type="InterPro" id="IPR048361">
    <property type="entry name" value="Vps52_C"/>
</dbReference>
<dbReference type="Pfam" id="PF01266">
    <property type="entry name" value="DAO"/>
    <property type="match status" value="1"/>
</dbReference>
<feature type="domain" description="Vps52 coiled-coil" evidence="8">
    <location>
        <begin position="161"/>
        <end position="332"/>
    </location>
</feature>
<dbReference type="GO" id="GO:0019905">
    <property type="term" value="F:syntaxin binding"/>
    <property type="evidence" value="ECO:0007669"/>
    <property type="project" value="TreeGrafter"/>
</dbReference>
<dbReference type="PANTHER" id="PTHR14190">
    <property type="entry name" value="SUPPRESSOR OF ACTIN MUTATIONS 2/VACUOLAR PROTEIN SORTING 52"/>
    <property type="match status" value="1"/>
</dbReference>
<dbReference type="EMBL" id="JAPZBS010000008">
    <property type="protein sequence ID" value="KAJ5364039.1"/>
    <property type="molecule type" value="Genomic_DNA"/>
</dbReference>
<evidence type="ECO:0000256" key="6">
    <source>
        <dbReference type="SAM" id="MobiDB-lite"/>
    </source>
</evidence>
<organism evidence="10 11">
    <name type="scientific">Penicillium cataractarum</name>
    <dbReference type="NCBI Taxonomy" id="2100454"/>
    <lineage>
        <taxon>Eukaryota</taxon>
        <taxon>Fungi</taxon>
        <taxon>Dikarya</taxon>
        <taxon>Ascomycota</taxon>
        <taxon>Pezizomycotina</taxon>
        <taxon>Eurotiomycetes</taxon>
        <taxon>Eurotiomycetidae</taxon>
        <taxon>Eurotiales</taxon>
        <taxon>Aspergillaceae</taxon>
        <taxon>Penicillium</taxon>
    </lineage>
</organism>
<evidence type="ECO:0000256" key="3">
    <source>
        <dbReference type="ARBA" id="ARBA00022448"/>
    </source>
</evidence>
<evidence type="ECO:0000313" key="11">
    <source>
        <dbReference type="Proteomes" id="UP001147782"/>
    </source>
</evidence>
<dbReference type="GO" id="GO:0015031">
    <property type="term" value="P:protein transport"/>
    <property type="evidence" value="ECO:0007669"/>
    <property type="project" value="UniProtKB-KW"/>
</dbReference>
<dbReference type="InterPro" id="IPR006076">
    <property type="entry name" value="FAD-dep_OxRdtase"/>
</dbReference>
<feature type="domain" description="Vps52 C-terminal" evidence="9">
    <location>
        <begin position="349"/>
        <end position="671"/>
    </location>
</feature>
<comment type="subcellular location">
    <subcellularLocation>
        <location evidence="1">Golgi apparatus</location>
        <location evidence="1">trans-Golgi network</location>
    </subcellularLocation>
</comment>
<dbReference type="Gene3D" id="3.50.50.60">
    <property type="entry name" value="FAD/NAD(P)-binding domain"/>
    <property type="match status" value="1"/>
</dbReference>
<comment type="similarity">
    <text evidence="2">Belongs to the VPS52 family.</text>
</comment>
<dbReference type="GO" id="GO:0006896">
    <property type="term" value="P:Golgi to vacuole transport"/>
    <property type="evidence" value="ECO:0007669"/>
    <property type="project" value="TreeGrafter"/>
</dbReference>